<evidence type="ECO:0000313" key="2">
    <source>
        <dbReference type="Proteomes" id="UP000029553"/>
    </source>
</evidence>
<dbReference type="AlphaFoldDB" id="A0A096H0C1"/>
<dbReference type="EMBL" id="AWOR01000037">
    <property type="protein sequence ID" value="KGH30890.1"/>
    <property type="molecule type" value="Genomic_DNA"/>
</dbReference>
<dbReference type="Proteomes" id="UP000029553">
    <property type="component" value="Unassembled WGS sequence"/>
</dbReference>
<proteinExistence type="predicted"/>
<organism evidence="1 2">
    <name type="scientific">Comamonas testosteroni</name>
    <name type="common">Pseudomonas testosteroni</name>
    <dbReference type="NCBI Taxonomy" id="285"/>
    <lineage>
        <taxon>Bacteria</taxon>
        <taxon>Pseudomonadati</taxon>
        <taxon>Pseudomonadota</taxon>
        <taxon>Betaproteobacteria</taxon>
        <taxon>Burkholderiales</taxon>
        <taxon>Comamonadaceae</taxon>
        <taxon>Comamonas</taxon>
    </lineage>
</organism>
<evidence type="ECO:0000313" key="1">
    <source>
        <dbReference type="EMBL" id="KGH30890.1"/>
    </source>
</evidence>
<accession>A0A096H0C1</accession>
<protein>
    <submittedName>
        <fullName evidence="1">Uncharacterized protein</fullName>
    </submittedName>
</protein>
<reference evidence="1 2" key="1">
    <citation type="submission" date="2013-09" db="EMBL/GenBank/DDBJ databases">
        <title>High correlation between genotypes and phenotypes of environmental bacteria Comamonas testosteroni strains.</title>
        <authorList>
            <person name="Liu L."/>
            <person name="Zhu W."/>
            <person name="Xia X."/>
            <person name="Xu B."/>
            <person name="Luo M."/>
            <person name="Wang G."/>
        </authorList>
    </citation>
    <scope>NUCLEOTIDE SEQUENCE [LARGE SCALE GENOMIC DNA]</scope>
    <source>
        <strain evidence="1 2">JL40</strain>
    </source>
</reference>
<name>A0A096H0C1_COMTE</name>
<comment type="caution">
    <text evidence="1">The sequence shown here is derived from an EMBL/GenBank/DDBJ whole genome shotgun (WGS) entry which is preliminary data.</text>
</comment>
<gene>
    <name evidence="1" type="ORF">P353_08490</name>
</gene>
<sequence>MFCRGNGEVRKKLAAAIVAVAANWIFAQVADDDYLVD</sequence>